<evidence type="ECO:0000313" key="2">
    <source>
        <dbReference type="EMBL" id="MCE8020917.1"/>
    </source>
</evidence>
<dbReference type="InterPro" id="IPR028098">
    <property type="entry name" value="Glyco_trans_4-like_N"/>
</dbReference>
<comment type="caution">
    <text evidence="2">The sequence shown here is derived from an EMBL/GenBank/DDBJ whole genome shotgun (WGS) entry which is preliminary data.</text>
</comment>
<evidence type="ECO:0000259" key="1">
    <source>
        <dbReference type="Pfam" id="PF13439"/>
    </source>
</evidence>
<sequence>MRICLVSETWAPEINGVAHTLTQLSHELQARGMALQLIRPQPADGSASEPTPGIQAELRVRGMSIPGYRAVRIGIPAGRRIQRLWQAQRPDVVYLATQGPLGWSARRVARRLGIPLVAGWHTNFDHYCGDYGVPWLAPLLMRGLRHFHNGCQANLVPTRQQADDLASHGFERLEVMGRGIDQTRFSPGLRCAELRRCWGVDEHSPVALHVGRLAAEKNLTLLRETLHAMRSARPDMAQVIVGDGPARRSLEKALPEVHFTGFISPKDLARHYASADMFLFPSLSETWGNVVPEAMASGLAVVAYRHAAAAELIDSGTNGVTVTAGNAEAFRDAAVALCQHPARYAQMGRAAHLRSQACRWPAIADKFLSVLEQAREIDHETTRPCRI</sequence>
<dbReference type="SUPFAM" id="SSF53756">
    <property type="entry name" value="UDP-Glycosyltransferase/glycogen phosphorylase"/>
    <property type="match status" value="1"/>
</dbReference>
<dbReference type="Proteomes" id="UP001320122">
    <property type="component" value="Unassembled WGS sequence"/>
</dbReference>
<dbReference type="InterPro" id="IPR050194">
    <property type="entry name" value="Glycosyltransferase_grp1"/>
</dbReference>
<name>A0ABS9AGW6_9GAMM</name>
<dbReference type="Pfam" id="PF13439">
    <property type="entry name" value="Glyco_transf_4"/>
    <property type="match status" value="1"/>
</dbReference>
<dbReference type="PANTHER" id="PTHR45947">
    <property type="entry name" value="SULFOQUINOVOSYL TRANSFERASE SQD2"/>
    <property type="match status" value="1"/>
</dbReference>
<keyword evidence="3" id="KW-1185">Reference proteome</keyword>
<dbReference type="CDD" id="cd03814">
    <property type="entry name" value="GT4-like"/>
    <property type="match status" value="1"/>
</dbReference>
<dbReference type="RefSeq" id="WP_234274236.1">
    <property type="nucleotide sequence ID" value="NZ_JABFTT010000009.1"/>
</dbReference>
<reference evidence="2 3" key="1">
    <citation type="journal article" date="2021" name="Front. Microbiol.">
        <title>Aerobic Denitrification and Heterotrophic Sulfur Oxidation in the Genus Halomonas Revealed by Six Novel Species Characterizations and Genome-Based Analysis.</title>
        <authorList>
            <person name="Wang L."/>
            <person name="Shao Z."/>
        </authorList>
    </citation>
    <scope>NUCLEOTIDE SEQUENCE [LARGE SCALE GENOMIC DNA]</scope>
    <source>
        <strain evidence="2 3">MCCC 1A11036</strain>
    </source>
</reference>
<dbReference type="Pfam" id="PF13692">
    <property type="entry name" value="Glyco_trans_1_4"/>
    <property type="match status" value="1"/>
</dbReference>
<accession>A0ABS9AGW6</accession>
<protein>
    <submittedName>
        <fullName evidence="2">Glycosyltransferase family 1 protein</fullName>
    </submittedName>
</protein>
<dbReference type="PANTHER" id="PTHR45947:SF3">
    <property type="entry name" value="SULFOQUINOVOSYL TRANSFERASE SQD2"/>
    <property type="match status" value="1"/>
</dbReference>
<gene>
    <name evidence="2" type="ORF">HOP51_12470</name>
</gene>
<dbReference type="Gene3D" id="3.40.50.2000">
    <property type="entry name" value="Glycogen Phosphorylase B"/>
    <property type="match status" value="2"/>
</dbReference>
<organism evidence="2 3">
    <name type="scientific">Billgrantia zhangzhouensis</name>
    <dbReference type="NCBI Taxonomy" id="2733481"/>
    <lineage>
        <taxon>Bacteria</taxon>
        <taxon>Pseudomonadati</taxon>
        <taxon>Pseudomonadota</taxon>
        <taxon>Gammaproteobacteria</taxon>
        <taxon>Oceanospirillales</taxon>
        <taxon>Halomonadaceae</taxon>
        <taxon>Billgrantia</taxon>
    </lineage>
</organism>
<dbReference type="EMBL" id="JABFTT010000009">
    <property type="protein sequence ID" value="MCE8020917.1"/>
    <property type="molecule type" value="Genomic_DNA"/>
</dbReference>
<evidence type="ECO:0000313" key="3">
    <source>
        <dbReference type="Proteomes" id="UP001320122"/>
    </source>
</evidence>
<proteinExistence type="predicted"/>
<feature type="domain" description="Glycosyltransferase subfamily 4-like N-terminal" evidence="1">
    <location>
        <begin position="14"/>
        <end position="183"/>
    </location>
</feature>